<dbReference type="Gene3D" id="3.40.250.10">
    <property type="entry name" value="Rhodanese-like domain"/>
    <property type="match status" value="2"/>
</dbReference>
<dbReference type="InterPro" id="IPR036873">
    <property type="entry name" value="Rhodanese-like_dom_sf"/>
</dbReference>
<gene>
    <name evidence="4" type="ORF">SAMN05421666_2968</name>
</gene>
<sequence length="309" mass="33309">MRHLLPAAALALASIAAPAFAQNMFGPLITPDALETRLESDAPLILDIRGDAYAEGHIPGAVSAPYGDFRGPKENPGQVIPEDKLEAMLQSLGVTYERPIAIVHEGDSDTDFGAAARVYWTLKSSGLTQLAIVNGGMQAWEAEKRPLMTGSLRPEPSDIDITWTDKWLATTDEVANVVTGGQDAQLVDARPLDFFEGRSAHDAAARPGTLPGATNVTHSNFFTEGGRIVDAQEASTIAERLGLRSDRPVVSFCNTGHWAATDWFAMSELAGMDNVKLYAESMAGYSQTDNEMANVPGLFRNLWNQVMGY</sequence>
<proteinExistence type="predicted"/>
<dbReference type="STRING" id="573024.SAMN05216208_2347"/>
<dbReference type="CDD" id="cd01448">
    <property type="entry name" value="TST_Repeat_1"/>
    <property type="match status" value="1"/>
</dbReference>
<evidence type="ECO:0000259" key="3">
    <source>
        <dbReference type="PROSITE" id="PS50206"/>
    </source>
</evidence>
<dbReference type="AlphaFoldDB" id="A0A1N7HG21"/>
<organism evidence="4 5">
    <name type="scientific">Roseovarius nanhaiticus</name>
    <dbReference type="NCBI Taxonomy" id="573024"/>
    <lineage>
        <taxon>Bacteria</taxon>
        <taxon>Pseudomonadati</taxon>
        <taxon>Pseudomonadota</taxon>
        <taxon>Alphaproteobacteria</taxon>
        <taxon>Rhodobacterales</taxon>
        <taxon>Roseobacteraceae</taxon>
        <taxon>Roseovarius</taxon>
    </lineage>
</organism>
<dbReference type="GO" id="GO:0016740">
    <property type="term" value="F:transferase activity"/>
    <property type="evidence" value="ECO:0007669"/>
    <property type="project" value="UniProtKB-KW"/>
</dbReference>
<feature type="signal peptide" evidence="2">
    <location>
        <begin position="1"/>
        <end position="21"/>
    </location>
</feature>
<dbReference type="PANTHER" id="PTHR43855:SF1">
    <property type="entry name" value="THIOSULFATE SULFURTRANSFERASE"/>
    <property type="match status" value="1"/>
</dbReference>
<dbReference type="PROSITE" id="PS50206">
    <property type="entry name" value="RHODANESE_3"/>
    <property type="match status" value="2"/>
</dbReference>
<keyword evidence="5" id="KW-1185">Reference proteome</keyword>
<keyword evidence="2" id="KW-0732">Signal</keyword>
<feature type="chain" id="PRO_5009942506" evidence="2">
    <location>
        <begin position="22"/>
        <end position="309"/>
    </location>
</feature>
<protein>
    <submittedName>
        <fullName evidence="4">Thiosulfate/3-mercaptopyruvate sulfurtransferase</fullName>
    </submittedName>
</protein>
<dbReference type="EMBL" id="FTNV01000003">
    <property type="protein sequence ID" value="SIS23847.1"/>
    <property type="molecule type" value="Genomic_DNA"/>
</dbReference>
<keyword evidence="4" id="KW-0808">Transferase</keyword>
<evidence type="ECO:0000313" key="5">
    <source>
        <dbReference type="Proteomes" id="UP000186019"/>
    </source>
</evidence>
<dbReference type="Proteomes" id="UP000186019">
    <property type="component" value="Unassembled WGS sequence"/>
</dbReference>
<dbReference type="SUPFAM" id="SSF52821">
    <property type="entry name" value="Rhodanese/Cell cycle control phosphatase"/>
    <property type="match status" value="2"/>
</dbReference>
<keyword evidence="4" id="KW-0670">Pyruvate</keyword>
<feature type="domain" description="Rhodanese" evidence="3">
    <location>
        <begin position="180"/>
        <end position="294"/>
    </location>
</feature>
<evidence type="ECO:0000256" key="1">
    <source>
        <dbReference type="ARBA" id="ARBA00022737"/>
    </source>
</evidence>
<dbReference type="PANTHER" id="PTHR43855">
    <property type="entry name" value="THIOSULFATE SULFURTRANSFERASE"/>
    <property type="match status" value="1"/>
</dbReference>
<dbReference type="SMART" id="SM00450">
    <property type="entry name" value="RHOD"/>
    <property type="match status" value="2"/>
</dbReference>
<evidence type="ECO:0000313" key="4">
    <source>
        <dbReference type="EMBL" id="SIS23847.1"/>
    </source>
</evidence>
<feature type="domain" description="Rhodanese" evidence="3">
    <location>
        <begin position="39"/>
        <end position="149"/>
    </location>
</feature>
<evidence type="ECO:0000256" key="2">
    <source>
        <dbReference type="SAM" id="SignalP"/>
    </source>
</evidence>
<reference evidence="4 5" key="1">
    <citation type="submission" date="2017-01" db="EMBL/GenBank/DDBJ databases">
        <authorList>
            <person name="Mah S.A."/>
            <person name="Swanson W.J."/>
            <person name="Moy G.W."/>
            <person name="Vacquier V.D."/>
        </authorList>
    </citation>
    <scope>NUCLEOTIDE SEQUENCE [LARGE SCALE GENOMIC DNA]</scope>
    <source>
        <strain evidence="4 5">DSM 29590</strain>
    </source>
</reference>
<dbReference type="RefSeq" id="WP_076535054.1">
    <property type="nucleotide sequence ID" value="NZ_FOAC01000002.1"/>
</dbReference>
<dbReference type="OrthoDB" id="9781034at2"/>
<name>A0A1N7HG21_9RHOB</name>
<keyword evidence="1" id="KW-0677">Repeat</keyword>
<dbReference type="InterPro" id="IPR001763">
    <property type="entry name" value="Rhodanese-like_dom"/>
</dbReference>
<dbReference type="InterPro" id="IPR051126">
    <property type="entry name" value="Thiosulfate_sulfurtransferase"/>
</dbReference>
<dbReference type="Pfam" id="PF00581">
    <property type="entry name" value="Rhodanese"/>
    <property type="match status" value="2"/>
</dbReference>
<accession>A0A1N7HG21</accession>